<keyword evidence="3" id="KW-0804">Transcription</keyword>
<evidence type="ECO:0000259" key="4">
    <source>
        <dbReference type="PROSITE" id="PS51071"/>
    </source>
</evidence>
<dbReference type="GO" id="GO:0003700">
    <property type="term" value="F:DNA-binding transcription factor activity"/>
    <property type="evidence" value="ECO:0007669"/>
    <property type="project" value="InterPro"/>
</dbReference>
<dbReference type="InterPro" id="IPR000281">
    <property type="entry name" value="HTH_RpiR"/>
</dbReference>
<organism evidence="6">
    <name type="scientific">uncultured Pleomorphomonas sp</name>
    <dbReference type="NCBI Taxonomy" id="442121"/>
    <lineage>
        <taxon>Bacteria</taxon>
        <taxon>Pseudomonadati</taxon>
        <taxon>Pseudomonadota</taxon>
        <taxon>Alphaproteobacteria</taxon>
        <taxon>Hyphomicrobiales</taxon>
        <taxon>Pleomorphomonadaceae</taxon>
        <taxon>Pleomorphomonas</taxon>
        <taxon>environmental samples</taxon>
    </lineage>
</organism>
<protein>
    <submittedName>
        <fullName evidence="6">Transcriptional regulator, RpiR family</fullName>
    </submittedName>
</protein>
<dbReference type="SUPFAM" id="SSF53697">
    <property type="entry name" value="SIS domain"/>
    <property type="match status" value="1"/>
</dbReference>
<evidence type="ECO:0000259" key="5">
    <source>
        <dbReference type="PROSITE" id="PS51464"/>
    </source>
</evidence>
<dbReference type="PANTHER" id="PTHR30514:SF1">
    <property type="entry name" value="HTH-TYPE TRANSCRIPTIONAL REGULATOR HEXR-RELATED"/>
    <property type="match status" value="1"/>
</dbReference>
<feature type="domain" description="HTH rpiR-type" evidence="4">
    <location>
        <begin position="11"/>
        <end position="87"/>
    </location>
</feature>
<evidence type="ECO:0000313" key="6">
    <source>
        <dbReference type="EMBL" id="SCM76106.1"/>
    </source>
</evidence>
<dbReference type="InterPro" id="IPR047640">
    <property type="entry name" value="RpiR-like"/>
</dbReference>
<name>A0A212LEV2_9HYPH</name>
<dbReference type="CDD" id="cd05013">
    <property type="entry name" value="SIS_RpiR"/>
    <property type="match status" value="1"/>
</dbReference>
<dbReference type="SUPFAM" id="SSF46689">
    <property type="entry name" value="Homeodomain-like"/>
    <property type="match status" value="1"/>
</dbReference>
<dbReference type="InterPro" id="IPR009057">
    <property type="entry name" value="Homeodomain-like_sf"/>
</dbReference>
<evidence type="ECO:0000256" key="2">
    <source>
        <dbReference type="ARBA" id="ARBA00023125"/>
    </source>
</evidence>
<dbReference type="GO" id="GO:1901135">
    <property type="term" value="P:carbohydrate derivative metabolic process"/>
    <property type="evidence" value="ECO:0007669"/>
    <property type="project" value="InterPro"/>
</dbReference>
<evidence type="ECO:0000256" key="3">
    <source>
        <dbReference type="ARBA" id="ARBA00023163"/>
    </source>
</evidence>
<gene>
    <name evidence="6" type="ORF">KL86PLE_30553</name>
</gene>
<dbReference type="Pfam" id="PF01418">
    <property type="entry name" value="HTH_6"/>
    <property type="match status" value="1"/>
</dbReference>
<dbReference type="PROSITE" id="PS51071">
    <property type="entry name" value="HTH_RPIR"/>
    <property type="match status" value="1"/>
</dbReference>
<dbReference type="AlphaFoldDB" id="A0A212LEV2"/>
<dbReference type="Pfam" id="PF01380">
    <property type="entry name" value="SIS"/>
    <property type="match status" value="1"/>
</dbReference>
<dbReference type="InterPro" id="IPR035472">
    <property type="entry name" value="RpiR-like_SIS"/>
</dbReference>
<feature type="domain" description="SIS" evidence="5">
    <location>
        <begin position="131"/>
        <end position="272"/>
    </location>
</feature>
<keyword evidence="2" id="KW-0238">DNA-binding</keyword>
<dbReference type="EMBL" id="FMJD01000007">
    <property type="protein sequence ID" value="SCM76106.1"/>
    <property type="molecule type" value="Genomic_DNA"/>
</dbReference>
<dbReference type="InterPro" id="IPR046348">
    <property type="entry name" value="SIS_dom_sf"/>
</dbReference>
<dbReference type="PANTHER" id="PTHR30514">
    <property type="entry name" value="GLUCOKINASE"/>
    <property type="match status" value="1"/>
</dbReference>
<dbReference type="PROSITE" id="PS51464">
    <property type="entry name" value="SIS"/>
    <property type="match status" value="1"/>
</dbReference>
<accession>A0A212LEV2</accession>
<dbReference type="RefSeq" id="WP_100079627.1">
    <property type="nucleotide sequence ID" value="NZ_LT608334.1"/>
</dbReference>
<dbReference type="Gene3D" id="1.10.10.10">
    <property type="entry name" value="Winged helix-like DNA-binding domain superfamily/Winged helix DNA-binding domain"/>
    <property type="match status" value="1"/>
</dbReference>
<dbReference type="GO" id="GO:0097367">
    <property type="term" value="F:carbohydrate derivative binding"/>
    <property type="evidence" value="ECO:0007669"/>
    <property type="project" value="InterPro"/>
</dbReference>
<dbReference type="GO" id="GO:0003677">
    <property type="term" value="F:DNA binding"/>
    <property type="evidence" value="ECO:0007669"/>
    <property type="project" value="UniProtKB-KW"/>
</dbReference>
<proteinExistence type="predicted"/>
<dbReference type="InterPro" id="IPR036388">
    <property type="entry name" value="WH-like_DNA-bd_sf"/>
</dbReference>
<sequence length="289" mass="31761">MNKINIDRVPHNCALKLQAVYDKLKSAEKKAADFIMQYPDQIEALSIVDFAERAGCSEATIVRLSKRIGYDGYPELKADFRPSESRNGLFDYQDLRLDDTPQEVARKVFNSAAQAILDTANVLDQAAYEGALDALCSAGKIMFCGVGNGAVVSQEAYYRWCRIGFPAMMSADPDIQLMQAAQLKKGDVLVAISHSGQTKTLLTVVNQAIGSGAVVVAITNFPFSALAKRASFVLQTAVFSTYISGEIMSKRIAELCVVESLFVNFLMRQKDKYIEQLTLSNESLKINKA</sequence>
<reference evidence="6" key="1">
    <citation type="submission" date="2016-08" db="EMBL/GenBank/DDBJ databases">
        <authorList>
            <person name="Seilhamer J.J."/>
        </authorList>
    </citation>
    <scope>NUCLEOTIDE SEQUENCE</scope>
    <source>
        <strain evidence="6">86</strain>
    </source>
</reference>
<dbReference type="InterPro" id="IPR001347">
    <property type="entry name" value="SIS_dom"/>
</dbReference>
<evidence type="ECO:0000256" key="1">
    <source>
        <dbReference type="ARBA" id="ARBA00023015"/>
    </source>
</evidence>
<dbReference type="Gene3D" id="3.40.50.10490">
    <property type="entry name" value="Glucose-6-phosphate isomerase like protein, domain 1"/>
    <property type="match status" value="1"/>
</dbReference>
<keyword evidence="1" id="KW-0805">Transcription regulation</keyword>